<feature type="transmembrane region" description="Helical" evidence="5">
    <location>
        <begin position="55"/>
        <end position="76"/>
    </location>
</feature>
<feature type="transmembrane region" description="Helical" evidence="5">
    <location>
        <begin position="145"/>
        <end position="167"/>
    </location>
</feature>
<feature type="transmembrane region" description="Helical" evidence="5">
    <location>
        <begin position="96"/>
        <end position="117"/>
    </location>
</feature>
<evidence type="ECO:0000256" key="5">
    <source>
        <dbReference type="SAM" id="Phobius"/>
    </source>
</evidence>
<dbReference type="PROSITE" id="PS50850">
    <property type="entry name" value="MFS"/>
    <property type="match status" value="1"/>
</dbReference>
<keyword evidence="8" id="KW-1185">Reference proteome</keyword>
<evidence type="ECO:0000259" key="6">
    <source>
        <dbReference type="PROSITE" id="PS50850"/>
    </source>
</evidence>
<keyword evidence="4 5" id="KW-0472">Membrane</keyword>
<name>A0ABR6FUZ6_9BURK</name>
<evidence type="ECO:0000256" key="1">
    <source>
        <dbReference type="ARBA" id="ARBA00004141"/>
    </source>
</evidence>
<evidence type="ECO:0000313" key="7">
    <source>
        <dbReference type="EMBL" id="MBB2931266.1"/>
    </source>
</evidence>
<dbReference type="RefSeq" id="WP_243413285.1">
    <property type="nucleotide sequence ID" value="NZ_JACHVZ010000018.1"/>
</dbReference>
<dbReference type="InterPro" id="IPR036259">
    <property type="entry name" value="MFS_trans_sf"/>
</dbReference>
<dbReference type="PANTHER" id="PTHR23501">
    <property type="entry name" value="MAJOR FACILITATOR SUPERFAMILY"/>
    <property type="match status" value="1"/>
</dbReference>
<dbReference type="PANTHER" id="PTHR23501:SF197">
    <property type="entry name" value="COMD"/>
    <property type="match status" value="1"/>
</dbReference>
<gene>
    <name evidence="7" type="ORF">FHX59_005736</name>
</gene>
<evidence type="ECO:0000256" key="2">
    <source>
        <dbReference type="ARBA" id="ARBA00022692"/>
    </source>
</evidence>
<dbReference type="SUPFAM" id="SSF103473">
    <property type="entry name" value="MFS general substrate transporter"/>
    <property type="match status" value="1"/>
</dbReference>
<evidence type="ECO:0000256" key="4">
    <source>
        <dbReference type="ARBA" id="ARBA00023136"/>
    </source>
</evidence>
<feature type="domain" description="Major facilitator superfamily (MFS) profile" evidence="6">
    <location>
        <begin position="1"/>
        <end position="171"/>
    </location>
</feature>
<dbReference type="InterPro" id="IPR020846">
    <property type="entry name" value="MFS_dom"/>
</dbReference>
<accession>A0ABR6FUZ6</accession>
<protein>
    <submittedName>
        <fullName evidence="7">MFS family permease</fullName>
    </submittedName>
</protein>
<evidence type="ECO:0000313" key="8">
    <source>
        <dbReference type="Proteomes" id="UP000533533"/>
    </source>
</evidence>
<comment type="caution">
    <text evidence="7">The sequence shown here is derived from an EMBL/GenBank/DDBJ whole genome shotgun (WGS) entry which is preliminary data.</text>
</comment>
<sequence>MLTAPLFGVVLGSYLSGQYMRYSGKYKLPPLAGLAVAVLVLAIIAYGIAELPVAAIIALTFFQGVGIGASLPPMMVSSQNSVPASDIGIATAVHTFFRAVGGTIGVAIFSAIVLHLLGSHADLPGSGHGGVTTRLVTTASASSTVTHAFGVFFAACAATLALAWIALRNLQVIPFRAMAARFDVTKDVGI</sequence>
<comment type="subcellular location">
    <subcellularLocation>
        <location evidence="1">Membrane</location>
        <topology evidence="1">Multi-pass membrane protein</topology>
    </subcellularLocation>
</comment>
<dbReference type="Proteomes" id="UP000533533">
    <property type="component" value="Unassembled WGS sequence"/>
</dbReference>
<dbReference type="EMBL" id="JACHVZ010000018">
    <property type="protein sequence ID" value="MBB2931266.1"/>
    <property type="molecule type" value="Genomic_DNA"/>
</dbReference>
<dbReference type="Gene3D" id="1.20.1250.20">
    <property type="entry name" value="MFS general substrate transporter like domains"/>
    <property type="match status" value="1"/>
</dbReference>
<evidence type="ECO:0000256" key="3">
    <source>
        <dbReference type="ARBA" id="ARBA00022989"/>
    </source>
</evidence>
<feature type="transmembrane region" description="Helical" evidence="5">
    <location>
        <begin position="28"/>
        <end position="49"/>
    </location>
</feature>
<reference evidence="7 8" key="1">
    <citation type="submission" date="2020-08" db="EMBL/GenBank/DDBJ databases">
        <title>Genomic Encyclopedia of Type Strains, Phase IV (KMG-V): Genome sequencing to study the core and pangenomes of soil and plant-associated prokaryotes.</title>
        <authorList>
            <person name="Whitman W."/>
        </authorList>
    </citation>
    <scope>NUCLEOTIDE SEQUENCE [LARGE SCALE GENOMIC DNA]</scope>
    <source>
        <strain evidence="7 8">SRMrh-85</strain>
    </source>
</reference>
<keyword evidence="3 5" id="KW-1133">Transmembrane helix</keyword>
<keyword evidence="2 5" id="KW-0812">Transmembrane</keyword>
<proteinExistence type="predicted"/>
<organism evidence="7 8">
    <name type="scientific">Paraburkholderia silvatlantica</name>
    <dbReference type="NCBI Taxonomy" id="321895"/>
    <lineage>
        <taxon>Bacteria</taxon>
        <taxon>Pseudomonadati</taxon>
        <taxon>Pseudomonadota</taxon>
        <taxon>Betaproteobacteria</taxon>
        <taxon>Burkholderiales</taxon>
        <taxon>Burkholderiaceae</taxon>
        <taxon>Paraburkholderia</taxon>
    </lineage>
</organism>